<dbReference type="Proteomes" id="UP000256485">
    <property type="component" value="Unassembled WGS sequence"/>
</dbReference>
<dbReference type="AlphaFoldDB" id="A0A3D9V3S0"/>
<sequence length="58" mass="6177">MVSGCAPSRSLSMTMRVRPFPPSVYLACRFLIVRAADAAAGPSPTAEANPRRSESNKP</sequence>
<accession>A0A3D9V3S0</accession>
<evidence type="ECO:0000313" key="1">
    <source>
        <dbReference type="EMBL" id="REF36129.1"/>
    </source>
</evidence>
<organism evidence="1 2">
    <name type="scientific">Thermasporomyces composti</name>
    <dbReference type="NCBI Taxonomy" id="696763"/>
    <lineage>
        <taxon>Bacteria</taxon>
        <taxon>Bacillati</taxon>
        <taxon>Actinomycetota</taxon>
        <taxon>Actinomycetes</taxon>
        <taxon>Propionibacteriales</taxon>
        <taxon>Nocardioidaceae</taxon>
        <taxon>Thermasporomyces</taxon>
    </lineage>
</organism>
<gene>
    <name evidence="1" type="ORF">DFJ64_1529</name>
</gene>
<evidence type="ECO:0000313" key="2">
    <source>
        <dbReference type="Proteomes" id="UP000256485"/>
    </source>
</evidence>
<reference evidence="1 2" key="1">
    <citation type="submission" date="2018-08" db="EMBL/GenBank/DDBJ databases">
        <title>Sequencing the genomes of 1000 actinobacteria strains.</title>
        <authorList>
            <person name="Klenk H.-P."/>
        </authorList>
    </citation>
    <scope>NUCLEOTIDE SEQUENCE [LARGE SCALE GENOMIC DNA]</scope>
    <source>
        <strain evidence="1 2">DSM 22891</strain>
    </source>
</reference>
<comment type="caution">
    <text evidence="1">The sequence shown here is derived from an EMBL/GenBank/DDBJ whole genome shotgun (WGS) entry which is preliminary data.</text>
</comment>
<name>A0A3D9V3S0_THECX</name>
<dbReference type="EMBL" id="QTUC01000001">
    <property type="protein sequence ID" value="REF36129.1"/>
    <property type="molecule type" value="Genomic_DNA"/>
</dbReference>
<protein>
    <submittedName>
        <fullName evidence="1">Uncharacterized protein</fullName>
    </submittedName>
</protein>
<keyword evidence="2" id="KW-1185">Reference proteome</keyword>
<proteinExistence type="predicted"/>